<sequence>MLRKPALLSSDHRIDEFDSGKPMLDGFLKEVALYNQQHGYTRTFVIADTDQKVVGYYSLCAGMMSRDHMPRRMKGHPSPKEIPLALLARLAVSRSHQGRGIGKALLKNALLMVASTSQSVAFRAVVVHAIDDEAERFYLKHGFCAAKGLERTLLLPIQDIEASLPAST</sequence>
<dbReference type="PROSITE" id="PS51186">
    <property type="entry name" value="GNAT"/>
    <property type="match status" value="1"/>
</dbReference>
<dbReference type="PANTHER" id="PTHR36449">
    <property type="entry name" value="ACETYLTRANSFERASE-RELATED"/>
    <property type="match status" value="1"/>
</dbReference>
<evidence type="ECO:0000256" key="1">
    <source>
        <dbReference type="ARBA" id="ARBA00022491"/>
    </source>
</evidence>
<keyword evidence="8" id="KW-1185">Reference proteome</keyword>
<evidence type="ECO:0000256" key="4">
    <source>
        <dbReference type="ARBA" id="ARBA00023315"/>
    </source>
</evidence>
<gene>
    <name evidence="7" type="ORF">J2Z75_003323</name>
</gene>
<evidence type="ECO:0000256" key="5">
    <source>
        <dbReference type="ARBA" id="ARBA00049880"/>
    </source>
</evidence>
<dbReference type="InterPro" id="IPR016181">
    <property type="entry name" value="Acyl_CoA_acyltransferase"/>
</dbReference>
<dbReference type="RefSeq" id="WP_209853812.1">
    <property type="nucleotide sequence ID" value="NZ_JAGGJV010000005.1"/>
</dbReference>
<dbReference type="Pfam" id="PF13508">
    <property type="entry name" value="Acetyltransf_7"/>
    <property type="match status" value="1"/>
</dbReference>
<dbReference type="EMBL" id="JAGGJV010000005">
    <property type="protein sequence ID" value="MBP1859806.1"/>
    <property type="molecule type" value="Genomic_DNA"/>
</dbReference>
<evidence type="ECO:0000256" key="3">
    <source>
        <dbReference type="ARBA" id="ARBA00022679"/>
    </source>
</evidence>
<organism evidence="7 8">
    <name type="scientific">Rhizobium herbae</name>
    <dbReference type="NCBI Taxonomy" id="508661"/>
    <lineage>
        <taxon>Bacteria</taxon>
        <taxon>Pseudomonadati</taxon>
        <taxon>Pseudomonadota</taxon>
        <taxon>Alphaproteobacteria</taxon>
        <taxon>Hyphomicrobiales</taxon>
        <taxon>Rhizobiaceae</taxon>
        <taxon>Rhizobium/Agrobacterium group</taxon>
        <taxon>Rhizobium</taxon>
    </lineage>
</organism>
<keyword evidence="3" id="KW-0808">Transferase</keyword>
<keyword evidence="1" id="KW-0678">Repressor</keyword>
<evidence type="ECO:0000259" key="6">
    <source>
        <dbReference type="PROSITE" id="PS51186"/>
    </source>
</evidence>
<comment type="caution">
    <text evidence="7">The sequence shown here is derived from an EMBL/GenBank/DDBJ whole genome shotgun (WGS) entry which is preliminary data.</text>
</comment>
<dbReference type="Gene3D" id="3.40.630.30">
    <property type="match status" value="1"/>
</dbReference>
<protein>
    <submittedName>
        <fullName evidence="7">GNAT superfamily N-acetyltransferase</fullName>
    </submittedName>
</protein>
<dbReference type="SUPFAM" id="SSF55729">
    <property type="entry name" value="Acyl-CoA N-acyltransferases (Nat)"/>
    <property type="match status" value="1"/>
</dbReference>
<keyword evidence="4" id="KW-0012">Acyltransferase</keyword>
<keyword evidence="2" id="KW-1277">Toxin-antitoxin system</keyword>
<comment type="catalytic activity">
    <reaction evidence="5">
        <text>glycyl-tRNA(Gly) + acetyl-CoA = N-acetylglycyl-tRNA(Gly) + CoA + H(+)</text>
        <dbReference type="Rhea" id="RHEA:81867"/>
        <dbReference type="Rhea" id="RHEA-COMP:9683"/>
        <dbReference type="Rhea" id="RHEA-COMP:19766"/>
        <dbReference type="ChEBI" id="CHEBI:15378"/>
        <dbReference type="ChEBI" id="CHEBI:57287"/>
        <dbReference type="ChEBI" id="CHEBI:57288"/>
        <dbReference type="ChEBI" id="CHEBI:78522"/>
        <dbReference type="ChEBI" id="CHEBI:232036"/>
    </reaction>
</comment>
<dbReference type="CDD" id="cd04301">
    <property type="entry name" value="NAT_SF"/>
    <property type="match status" value="1"/>
</dbReference>
<evidence type="ECO:0000256" key="2">
    <source>
        <dbReference type="ARBA" id="ARBA00022649"/>
    </source>
</evidence>
<reference evidence="7 8" key="1">
    <citation type="submission" date="2021-03" db="EMBL/GenBank/DDBJ databases">
        <title>Genomic Encyclopedia of Type Strains, Phase IV (KMG-IV): sequencing the most valuable type-strain genomes for metagenomic binning, comparative biology and taxonomic classification.</title>
        <authorList>
            <person name="Goeker M."/>
        </authorList>
    </citation>
    <scope>NUCLEOTIDE SEQUENCE [LARGE SCALE GENOMIC DNA]</scope>
    <source>
        <strain evidence="7 8">DSM 26427</strain>
    </source>
</reference>
<feature type="domain" description="N-acetyltransferase" evidence="6">
    <location>
        <begin position="1"/>
        <end position="167"/>
    </location>
</feature>
<accession>A0ABS4EPR0</accession>
<proteinExistence type="predicted"/>
<dbReference type="InterPro" id="IPR000182">
    <property type="entry name" value="GNAT_dom"/>
</dbReference>
<name>A0ABS4EPR0_9HYPH</name>
<evidence type="ECO:0000313" key="7">
    <source>
        <dbReference type="EMBL" id="MBP1859806.1"/>
    </source>
</evidence>
<dbReference type="PANTHER" id="PTHR36449:SF1">
    <property type="entry name" value="ACETYLTRANSFERASE"/>
    <property type="match status" value="1"/>
</dbReference>
<evidence type="ECO:0000313" key="8">
    <source>
        <dbReference type="Proteomes" id="UP000823786"/>
    </source>
</evidence>
<dbReference type="Proteomes" id="UP000823786">
    <property type="component" value="Unassembled WGS sequence"/>
</dbReference>